<organism evidence="1 2">
    <name type="scientific">Marivibrio halodurans</name>
    <dbReference type="NCBI Taxonomy" id="2039722"/>
    <lineage>
        <taxon>Bacteria</taxon>
        <taxon>Pseudomonadati</taxon>
        <taxon>Pseudomonadota</taxon>
        <taxon>Alphaproteobacteria</taxon>
        <taxon>Rhodospirillales</taxon>
        <taxon>Rhodospirillaceae</taxon>
        <taxon>Marivibrio</taxon>
    </lineage>
</organism>
<accession>A0A8J7V2Q0</accession>
<dbReference type="RefSeq" id="WP_210680549.1">
    <property type="nucleotide sequence ID" value="NZ_JAGMWN010000001.1"/>
</dbReference>
<name>A0A8J7V2Q0_9PROT</name>
<dbReference type="Proteomes" id="UP000672602">
    <property type="component" value="Unassembled WGS sequence"/>
</dbReference>
<dbReference type="Pfam" id="PF07310">
    <property type="entry name" value="PAS_5"/>
    <property type="match status" value="1"/>
</dbReference>
<comment type="caution">
    <text evidence="1">The sequence shown here is derived from an EMBL/GenBank/DDBJ whole genome shotgun (WGS) entry which is preliminary data.</text>
</comment>
<dbReference type="EMBL" id="JAGMWN010000001">
    <property type="protein sequence ID" value="MBP5855994.1"/>
    <property type="molecule type" value="Genomic_DNA"/>
</dbReference>
<gene>
    <name evidence="1" type="ORF">KAJ83_03170</name>
</gene>
<keyword evidence="2" id="KW-1185">Reference proteome</keyword>
<evidence type="ECO:0000313" key="2">
    <source>
        <dbReference type="Proteomes" id="UP000672602"/>
    </source>
</evidence>
<sequence length="204" mass="22892">MKNAALAMVPGISGSGDMPTPIDRLHAACDSRLRYRDSMTLVDMWIANDEGSRFDPCDIPTLLAKIYLLDQEGERLRYRVSGEAVNALTNRQHTGRFLDEIVPPDIYPEILPCFMRVIGGTAICILQGKLIVPERDNLYFERVLLPVRRYGRTMLLGCRSLSTTCALRDGMTAEQEGVRLTMIDRSTGDAWDEVRNLVPVAPTY</sequence>
<reference evidence="1" key="1">
    <citation type="submission" date="2021-04" db="EMBL/GenBank/DDBJ databases">
        <authorList>
            <person name="Zhang D.-C."/>
        </authorList>
    </citation>
    <scope>NUCLEOTIDE SEQUENCE</scope>
    <source>
        <strain evidence="1">CGMCC 1.15697</strain>
    </source>
</reference>
<dbReference type="InterPro" id="IPR009922">
    <property type="entry name" value="DUF1457"/>
</dbReference>
<protein>
    <submittedName>
        <fullName evidence="1">PAS domain-containing protein</fullName>
    </submittedName>
</protein>
<proteinExistence type="predicted"/>
<evidence type="ECO:0000313" key="1">
    <source>
        <dbReference type="EMBL" id="MBP5855994.1"/>
    </source>
</evidence>
<dbReference type="AlphaFoldDB" id="A0A8J7V2Q0"/>